<gene>
    <name evidence="2" type="ORF">KK062_19415</name>
</gene>
<evidence type="ECO:0000256" key="1">
    <source>
        <dbReference type="SAM" id="MobiDB-lite"/>
    </source>
</evidence>
<name>A0AAP2E2J8_9BACT</name>
<evidence type="ECO:0000313" key="2">
    <source>
        <dbReference type="EMBL" id="MBT1710422.1"/>
    </source>
</evidence>
<feature type="region of interest" description="Disordered" evidence="1">
    <location>
        <begin position="149"/>
        <end position="239"/>
    </location>
</feature>
<protein>
    <submittedName>
        <fullName evidence="2">Uncharacterized protein</fullName>
    </submittedName>
</protein>
<keyword evidence="3" id="KW-1185">Reference proteome</keyword>
<evidence type="ECO:0000313" key="3">
    <source>
        <dbReference type="Proteomes" id="UP001319080"/>
    </source>
</evidence>
<dbReference type="Proteomes" id="UP001319080">
    <property type="component" value="Unassembled WGS sequence"/>
</dbReference>
<feature type="compositionally biased region" description="Pro residues" evidence="1">
    <location>
        <begin position="206"/>
        <end position="219"/>
    </location>
</feature>
<feature type="region of interest" description="Disordered" evidence="1">
    <location>
        <begin position="99"/>
        <end position="131"/>
    </location>
</feature>
<organism evidence="2 3">
    <name type="scientific">Dawidia cretensis</name>
    <dbReference type="NCBI Taxonomy" id="2782350"/>
    <lineage>
        <taxon>Bacteria</taxon>
        <taxon>Pseudomonadati</taxon>
        <taxon>Bacteroidota</taxon>
        <taxon>Cytophagia</taxon>
        <taxon>Cytophagales</taxon>
        <taxon>Chryseotaleaceae</taxon>
        <taxon>Dawidia</taxon>
    </lineage>
</organism>
<feature type="compositionally biased region" description="Pro residues" evidence="1">
    <location>
        <begin position="116"/>
        <end position="126"/>
    </location>
</feature>
<sequence>MNFRDYLTSKKIDTEAFRQAEPALWATWSAEFAEMHPSSFTAQKLYLINPVRRKYTLQIEVVSEKTATTLSQPVTTTATETIAPKPAVARPAIAKPMMKPKPAETGEQPAASKPVIPRPVMKPKPPMEQLTQADATAAEKNTTNDIIPAQATETPAPTAKPAVKPVIPRPVIKPAIPASAPESTAATAGIPSQDVTSSSDTQPTPEAAPPATPETPPAAKPAKPGMARPVIKPPKPKTD</sequence>
<reference evidence="2 3" key="1">
    <citation type="submission" date="2021-05" db="EMBL/GenBank/DDBJ databases">
        <title>A Polyphasic approach of four new species of the genus Ohtaekwangia: Ohtaekwangia histidinii sp. nov., Ohtaekwangia cretensis sp. nov., Ohtaekwangia indiensis sp. nov., Ohtaekwangia reichenbachii sp. nov. from diverse environment.</title>
        <authorList>
            <person name="Octaviana S."/>
        </authorList>
    </citation>
    <scope>NUCLEOTIDE SEQUENCE [LARGE SCALE GENOMIC DNA]</scope>
    <source>
        <strain evidence="2 3">PWU5</strain>
    </source>
</reference>
<proteinExistence type="predicted"/>
<accession>A0AAP2E2J8</accession>
<dbReference type="AlphaFoldDB" id="A0AAP2E2J8"/>
<dbReference type="RefSeq" id="WP_254086047.1">
    <property type="nucleotide sequence ID" value="NZ_JAHESE010000022.1"/>
</dbReference>
<dbReference type="EMBL" id="JAHESE010000022">
    <property type="protein sequence ID" value="MBT1710422.1"/>
    <property type="molecule type" value="Genomic_DNA"/>
</dbReference>
<comment type="caution">
    <text evidence="2">The sequence shown here is derived from an EMBL/GenBank/DDBJ whole genome shotgun (WGS) entry which is preliminary data.</text>
</comment>
<feature type="compositionally biased region" description="Polar residues" evidence="1">
    <location>
        <begin position="193"/>
        <end position="202"/>
    </location>
</feature>
<feature type="compositionally biased region" description="Low complexity" evidence="1">
    <location>
        <begin position="149"/>
        <end position="188"/>
    </location>
</feature>